<dbReference type="PRINTS" id="PR01437">
    <property type="entry name" value="NUOXDRDTASE4"/>
</dbReference>
<dbReference type="PANTHER" id="PTHR43507:SF20">
    <property type="entry name" value="NADH-UBIQUINONE OXIDOREDUCTASE CHAIN 4"/>
    <property type="match status" value="1"/>
</dbReference>
<evidence type="ECO:0000256" key="9">
    <source>
        <dbReference type="ARBA" id="ARBA00023075"/>
    </source>
</evidence>
<evidence type="ECO:0000259" key="13">
    <source>
        <dbReference type="Pfam" id="PF00361"/>
    </source>
</evidence>
<keyword evidence="5" id="KW-1278">Translocase</keyword>
<feature type="transmembrane region" description="Helical" evidence="12">
    <location>
        <begin position="46"/>
        <end position="63"/>
    </location>
</feature>
<comment type="subcellular location">
    <subcellularLocation>
        <location evidence="1 12">Mitochondrion membrane</location>
        <topology evidence="1 12">Multi-pass membrane protein</topology>
    </subcellularLocation>
</comment>
<feature type="transmembrane region" description="Helical" evidence="12">
    <location>
        <begin position="69"/>
        <end position="88"/>
    </location>
</feature>
<accession>A0AAT9UQA8</accession>
<comment type="catalytic activity">
    <reaction evidence="12">
        <text>a ubiquinone + NADH + 5 H(+)(in) = a ubiquinol + NAD(+) + 4 H(+)(out)</text>
        <dbReference type="Rhea" id="RHEA:29091"/>
        <dbReference type="Rhea" id="RHEA-COMP:9565"/>
        <dbReference type="Rhea" id="RHEA-COMP:9566"/>
        <dbReference type="ChEBI" id="CHEBI:15378"/>
        <dbReference type="ChEBI" id="CHEBI:16389"/>
        <dbReference type="ChEBI" id="CHEBI:17976"/>
        <dbReference type="ChEBI" id="CHEBI:57540"/>
        <dbReference type="ChEBI" id="CHEBI:57945"/>
        <dbReference type="EC" id="7.1.1.2"/>
    </reaction>
</comment>
<keyword evidence="2 12" id="KW-0813">Transport</keyword>
<feature type="transmembrane region" description="Helical" evidence="12">
    <location>
        <begin position="227"/>
        <end position="245"/>
    </location>
</feature>
<dbReference type="GO" id="GO:0031966">
    <property type="term" value="C:mitochondrial membrane"/>
    <property type="evidence" value="ECO:0007669"/>
    <property type="project" value="UniProtKB-SubCell"/>
</dbReference>
<dbReference type="GO" id="GO:0003954">
    <property type="term" value="F:NADH dehydrogenase activity"/>
    <property type="evidence" value="ECO:0007669"/>
    <property type="project" value="TreeGrafter"/>
</dbReference>
<keyword evidence="7 12" id="KW-1133">Transmembrane helix</keyword>
<evidence type="ECO:0000256" key="3">
    <source>
        <dbReference type="ARBA" id="ARBA00022660"/>
    </source>
</evidence>
<keyword evidence="8 12" id="KW-0520">NAD</keyword>
<sequence length="397" mass="47750">MDLVFFYCVINMNYIYILYIIGILCINSIIHFYIWQNNYNIEKKKLFSTCILIIVICILLTLFCRDVFFFLIIYELSFLPIVIGFFWFNTANRLLISIYYLFIVNTMTSILTAIFCCCFCVFFNFVFFSNNLCLHNTISCFLILLLFLIFSLKYPIFPFHWWLPEVHVEASTEISIVLASVILKVGFYGFLKFFVFEPFLFLICLLVLLSFVFFFWHILFFFDYKKLVAYLSIFHTNLAIILVFSYENLCILIFCIGNFLHIFTSFCLFFFFGWFYSNNGFRSNITFFNVICNNFYCFFSYLILLINIDFPFFVGFIVEILCVSQLLNVSSFFCFWVLCCIYLLFVCAVWLFCCINYTAEFWRNNFLKVDFSINECFIILFNIIILIFFFFFTYYIF</sequence>
<dbReference type="GO" id="GO:0042773">
    <property type="term" value="P:ATP synthesis coupled electron transport"/>
    <property type="evidence" value="ECO:0007669"/>
    <property type="project" value="InterPro"/>
</dbReference>
<proteinExistence type="inferred from homology"/>
<feature type="transmembrane region" description="Helical" evidence="12">
    <location>
        <begin position="376"/>
        <end position="396"/>
    </location>
</feature>
<dbReference type="InterPro" id="IPR001750">
    <property type="entry name" value="ND/Mrp_TM"/>
</dbReference>
<dbReference type="Pfam" id="PF00361">
    <property type="entry name" value="Proton_antipo_M"/>
    <property type="match status" value="1"/>
</dbReference>
<gene>
    <name evidence="14" type="primary">ND4</name>
</gene>
<evidence type="ECO:0000256" key="1">
    <source>
        <dbReference type="ARBA" id="ARBA00004225"/>
    </source>
</evidence>
<comment type="function">
    <text evidence="12">Core subunit of the mitochondrial membrane respiratory chain NADH dehydrogenase (Complex I) which catalyzes electron transfer from NADH through the respiratory chain, using ubiquinone as an electron acceptor. Essential for the catalytic activity and assembly of complex I.</text>
</comment>
<feature type="transmembrane region" description="Helical" evidence="12">
    <location>
        <begin position="199"/>
        <end position="220"/>
    </location>
</feature>
<feature type="transmembrane region" description="Helical" evidence="12">
    <location>
        <begin position="100"/>
        <end position="128"/>
    </location>
</feature>
<keyword evidence="9 12" id="KW-0830">Ubiquinone</keyword>
<dbReference type="PANTHER" id="PTHR43507">
    <property type="entry name" value="NADH-UBIQUINONE OXIDOREDUCTASE CHAIN 4"/>
    <property type="match status" value="1"/>
</dbReference>
<feature type="transmembrane region" description="Helical" evidence="12">
    <location>
        <begin position="134"/>
        <end position="154"/>
    </location>
</feature>
<dbReference type="GO" id="GO:0008137">
    <property type="term" value="F:NADH dehydrogenase (ubiquinone) activity"/>
    <property type="evidence" value="ECO:0007669"/>
    <property type="project" value="UniProtKB-UniRule"/>
</dbReference>
<protein>
    <recommendedName>
        <fullName evidence="12">NADH-ubiquinone oxidoreductase chain 4</fullName>
        <ecNumber evidence="12">7.1.1.2</ecNumber>
    </recommendedName>
</protein>
<reference evidence="14" key="1">
    <citation type="submission" date="2023-04" db="EMBL/GenBank/DDBJ databases">
        <authorList>
            <person name="Afonin D.A."/>
        </authorList>
    </citation>
    <scope>NUCLEOTIDE SEQUENCE</scope>
    <source>
        <strain evidence="14">P57</strain>
    </source>
</reference>
<organism evidence="14">
    <name type="scientific">Blastocrithidia nonstop</name>
    <dbReference type="NCBI Taxonomy" id="2592485"/>
    <lineage>
        <taxon>Eukaryota</taxon>
        <taxon>Discoba</taxon>
        <taxon>Euglenozoa</taxon>
        <taxon>Kinetoplastea</taxon>
        <taxon>Metakinetoplastina</taxon>
        <taxon>Trypanosomatida</taxon>
        <taxon>Trypanosomatidae</taxon>
        <taxon>Blastocrithidia</taxon>
    </lineage>
</organism>
<evidence type="ECO:0000256" key="6">
    <source>
        <dbReference type="ARBA" id="ARBA00022982"/>
    </source>
</evidence>
<dbReference type="EC" id="7.1.1.2" evidence="12"/>
<evidence type="ECO:0000256" key="4">
    <source>
        <dbReference type="ARBA" id="ARBA00022692"/>
    </source>
</evidence>
<evidence type="ECO:0000256" key="5">
    <source>
        <dbReference type="ARBA" id="ARBA00022967"/>
    </source>
</evidence>
<dbReference type="AlphaFoldDB" id="A0AAT9UQA8"/>
<dbReference type="EMBL" id="OQ909994">
    <property type="protein sequence ID" value="WHW97611.1"/>
    <property type="molecule type" value="Genomic_DNA"/>
</dbReference>
<keyword evidence="6 12" id="KW-0249">Electron transport</keyword>
<evidence type="ECO:0000256" key="7">
    <source>
        <dbReference type="ARBA" id="ARBA00022989"/>
    </source>
</evidence>
<geneLocation type="mitochondrion" evidence="14"/>
<evidence type="ECO:0000313" key="14">
    <source>
        <dbReference type="EMBL" id="WHW97611.1"/>
    </source>
</evidence>
<feature type="domain" description="NADH:quinone oxidoreductase/Mrp antiporter transmembrane" evidence="13">
    <location>
        <begin position="68"/>
        <end position="337"/>
    </location>
</feature>
<dbReference type="GO" id="GO:0048039">
    <property type="term" value="F:ubiquinone binding"/>
    <property type="evidence" value="ECO:0007669"/>
    <property type="project" value="TreeGrafter"/>
</dbReference>
<keyword evidence="10 12" id="KW-0496">Mitochondrion</keyword>
<dbReference type="InterPro" id="IPR003918">
    <property type="entry name" value="NADH_UbQ_OxRdtase"/>
</dbReference>
<keyword evidence="3 12" id="KW-0679">Respiratory chain</keyword>
<evidence type="ECO:0000256" key="11">
    <source>
        <dbReference type="ARBA" id="ARBA00023136"/>
    </source>
</evidence>
<feature type="transmembrane region" description="Helical" evidence="12">
    <location>
        <begin position="251"/>
        <end position="275"/>
    </location>
</feature>
<evidence type="ECO:0000256" key="10">
    <source>
        <dbReference type="ARBA" id="ARBA00023128"/>
    </source>
</evidence>
<evidence type="ECO:0000256" key="2">
    <source>
        <dbReference type="ARBA" id="ARBA00022448"/>
    </source>
</evidence>
<comment type="similarity">
    <text evidence="12">Belongs to the complex I subunit 4 family.</text>
</comment>
<evidence type="ECO:0000256" key="8">
    <source>
        <dbReference type="ARBA" id="ARBA00023027"/>
    </source>
</evidence>
<evidence type="ECO:0000256" key="12">
    <source>
        <dbReference type="RuleBase" id="RU003297"/>
    </source>
</evidence>
<dbReference type="GO" id="GO:0015990">
    <property type="term" value="P:electron transport coupled proton transport"/>
    <property type="evidence" value="ECO:0007669"/>
    <property type="project" value="TreeGrafter"/>
</dbReference>
<feature type="transmembrane region" description="Helical" evidence="12">
    <location>
        <begin position="330"/>
        <end position="355"/>
    </location>
</feature>
<keyword evidence="4 12" id="KW-0812">Transmembrane</keyword>
<name>A0AAT9UQA8_9TRYP</name>
<feature type="transmembrane region" description="Helical" evidence="12">
    <location>
        <begin position="295"/>
        <end position="318"/>
    </location>
</feature>
<feature type="transmembrane region" description="Helical" evidence="12">
    <location>
        <begin position="14"/>
        <end position="34"/>
    </location>
</feature>
<keyword evidence="11 12" id="KW-0472">Membrane</keyword>